<dbReference type="EMBL" id="ML211560">
    <property type="protein sequence ID" value="TFK81783.1"/>
    <property type="molecule type" value="Genomic_DNA"/>
</dbReference>
<dbReference type="Pfam" id="PF14214">
    <property type="entry name" value="Helitron_like_N"/>
    <property type="match status" value="1"/>
</dbReference>
<dbReference type="InParanoid" id="A0A5C3P7N6"/>
<organism evidence="3 4">
    <name type="scientific">Polyporus arcularius HHB13444</name>
    <dbReference type="NCBI Taxonomy" id="1314778"/>
    <lineage>
        <taxon>Eukaryota</taxon>
        <taxon>Fungi</taxon>
        <taxon>Dikarya</taxon>
        <taxon>Basidiomycota</taxon>
        <taxon>Agaricomycotina</taxon>
        <taxon>Agaricomycetes</taxon>
        <taxon>Polyporales</taxon>
        <taxon>Polyporaceae</taxon>
        <taxon>Polyporus</taxon>
    </lineage>
</organism>
<feature type="non-terminal residue" evidence="3">
    <location>
        <position position="681"/>
    </location>
</feature>
<evidence type="ECO:0000313" key="3">
    <source>
        <dbReference type="EMBL" id="TFK81783.1"/>
    </source>
</evidence>
<dbReference type="InterPro" id="IPR025476">
    <property type="entry name" value="Helitron_helicase-like"/>
</dbReference>
<evidence type="ECO:0000313" key="4">
    <source>
        <dbReference type="Proteomes" id="UP000308197"/>
    </source>
</evidence>
<sequence>MWRAQDLRDICRVHSISVTTKDRRPDLTRKLLAHACETGCPPYVVVFTTLSRPRTSARVSSARIESVGPQTARDDGLSYMDVASEELRSSIIREWQDTISTANMERGVCGPCGRLLPRRDLTLLHHAQCDLSLLRNDALPPRTRPSNYAFELYERALLDPQGMTDRWSLADIVVCSDCRREWVDKSRTPRLCLANWLYYAHSALPPAVAAAFARSSQFDRILVSRARASRISFRFTELREEDPSNREPIEGHDSHATAQRFIRGNVLIMPQNSTQLNSLLPPPPSVVHDTACAVFVGTQKPTMDTIGSLSPVLVRRSNIYTIIQFLLTENPYYVPDGETFFGFSRANMDALLDDGGDGRDVGVPCAMDIGFVPDSDAVRATTADYTGRNEVRDAPAPDSDVLMENVGYTCGDRSPVSYRDMKLRALAHCLNGGRFVRSQAGDTFVPDFQNPALLTWLFPHLDPWGIGGFYHPDRATPIGMEEQLRYLLQLADGPFQRDPDFAFVYFNILQKKAVCDSVHFRVKETERRRIVDRLLAVDRRVLEALISKYDSDRQYTPDTAEEADLLALVNSVGTVMREIPGTSGYKLNMRNEIRALVNFHGTPAFFITLNPSDVNHPLVRLLAGDRVNLEDATVGEELTEWRRRLLVAHNPGPCAMFFHTMISNFISVILRHGRAESGLFG</sequence>
<reference evidence="3 4" key="1">
    <citation type="journal article" date="2019" name="Nat. Ecol. Evol.">
        <title>Megaphylogeny resolves global patterns of mushroom evolution.</title>
        <authorList>
            <person name="Varga T."/>
            <person name="Krizsan K."/>
            <person name="Foldi C."/>
            <person name="Dima B."/>
            <person name="Sanchez-Garcia M."/>
            <person name="Sanchez-Ramirez S."/>
            <person name="Szollosi G.J."/>
            <person name="Szarkandi J.G."/>
            <person name="Papp V."/>
            <person name="Albert L."/>
            <person name="Andreopoulos W."/>
            <person name="Angelini C."/>
            <person name="Antonin V."/>
            <person name="Barry K.W."/>
            <person name="Bougher N.L."/>
            <person name="Buchanan P."/>
            <person name="Buyck B."/>
            <person name="Bense V."/>
            <person name="Catcheside P."/>
            <person name="Chovatia M."/>
            <person name="Cooper J."/>
            <person name="Damon W."/>
            <person name="Desjardin D."/>
            <person name="Finy P."/>
            <person name="Geml J."/>
            <person name="Haridas S."/>
            <person name="Hughes K."/>
            <person name="Justo A."/>
            <person name="Karasinski D."/>
            <person name="Kautmanova I."/>
            <person name="Kiss B."/>
            <person name="Kocsube S."/>
            <person name="Kotiranta H."/>
            <person name="LaButti K.M."/>
            <person name="Lechner B.E."/>
            <person name="Liimatainen K."/>
            <person name="Lipzen A."/>
            <person name="Lukacs Z."/>
            <person name="Mihaltcheva S."/>
            <person name="Morgado L.N."/>
            <person name="Niskanen T."/>
            <person name="Noordeloos M.E."/>
            <person name="Ohm R.A."/>
            <person name="Ortiz-Santana B."/>
            <person name="Ovrebo C."/>
            <person name="Racz N."/>
            <person name="Riley R."/>
            <person name="Savchenko A."/>
            <person name="Shiryaev A."/>
            <person name="Soop K."/>
            <person name="Spirin V."/>
            <person name="Szebenyi C."/>
            <person name="Tomsovsky M."/>
            <person name="Tulloss R.E."/>
            <person name="Uehling J."/>
            <person name="Grigoriev I.V."/>
            <person name="Vagvolgyi C."/>
            <person name="Papp T."/>
            <person name="Martin F.M."/>
            <person name="Miettinen O."/>
            <person name="Hibbett D.S."/>
            <person name="Nagy L.G."/>
        </authorList>
    </citation>
    <scope>NUCLEOTIDE SEQUENCE [LARGE SCALE GENOMIC DNA]</scope>
    <source>
        <strain evidence="3 4">HHB13444</strain>
    </source>
</reference>
<accession>A0A5C3P7N6</accession>
<dbReference type="STRING" id="1314778.A0A5C3P7N6"/>
<evidence type="ECO:0000259" key="2">
    <source>
        <dbReference type="Pfam" id="PF20209"/>
    </source>
</evidence>
<dbReference type="AlphaFoldDB" id="A0A5C3P7N6"/>
<feature type="domain" description="DUF6570" evidence="2">
    <location>
        <begin position="185"/>
        <end position="333"/>
    </location>
</feature>
<protein>
    <submittedName>
        <fullName evidence="3">Uncharacterized protein</fullName>
    </submittedName>
</protein>
<proteinExistence type="predicted"/>
<name>A0A5C3P7N6_9APHY</name>
<dbReference type="InterPro" id="IPR046700">
    <property type="entry name" value="DUF6570"/>
</dbReference>
<evidence type="ECO:0000259" key="1">
    <source>
        <dbReference type="Pfam" id="PF14214"/>
    </source>
</evidence>
<gene>
    <name evidence="3" type="ORF">K466DRAFT_501536</name>
</gene>
<dbReference type="Pfam" id="PF20209">
    <property type="entry name" value="DUF6570"/>
    <property type="match status" value="1"/>
</dbReference>
<feature type="domain" description="Helitron helicase-like" evidence="1">
    <location>
        <begin position="485"/>
        <end position="678"/>
    </location>
</feature>
<keyword evidence="4" id="KW-1185">Reference proteome</keyword>
<dbReference type="Proteomes" id="UP000308197">
    <property type="component" value="Unassembled WGS sequence"/>
</dbReference>